<dbReference type="PANTHER" id="PTHR33317:SF4">
    <property type="entry name" value="POLYNUCLEOTIDYL TRANSFERASE, RIBONUCLEASE H-LIKE SUPERFAMILY PROTEIN"/>
    <property type="match status" value="1"/>
</dbReference>
<dbReference type="NCBIfam" id="TIGR00250">
    <property type="entry name" value="RNAse_H_YqgF"/>
    <property type="match status" value="1"/>
</dbReference>
<dbReference type="AlphaFoldDB" id="A0A7X9IL18"/>
<dbReference type="GO" id="GO:0004518">
    <property type="term" value="F:nuclease activity"/>
    <property type="evidence" value="ECO:0007669"/>
    <property type="project" value="UniProtKB-KW"/>
</dbReference>
<keyword evidence="3 5" id="KW-0540">Nuclease</keyword>
<organism evidence="7 8">
    <name type="scientific">SAR324 cluster bacterium</name>
    <dbReference type="NCBI Taxonomy" id="2024889"/>
    <lineage>
        <taxon>Bacteria</taxon>
        <taxon>Deltaproteobacteria</taxon>
        <taxon>SAR324 cluster</taxon>
    </lineage>
</organism>
<evidence type="ECO:0000256" key="2">
    <source>
        <dbReference type="ARBA" id="ARBA00022517"/>
    </source>
</evidence>
<dbReference type="Gene3D" id="3.30.420.140">
    <property type="entry name" value="YqgF/RNase H-like domain"/>
    <property type="match status" value="1"/>
</dbReference>
<sequence>MDFILINYVLEMGKALLGLDIGDHSVGIAIVNAGTSIALPIGTFERKAYKAEKKILDLLKEKKIEILVVGLPIGEKGEEGLQCEKVRAFCKRIEKRSSVKVVFYDEYGSSDDASLKLRHMRGGRRVKKSSGAIDALSASIILQGYLDSQDLG</sequence>
<protein>
    <recommendedName>
        <fullName evidence="5">Putative pre-16S rRNA nuclease</fullName>
        <ecNumber evidence="5">3.1.-.-</ecNumber>
    </recommendedName>
</protein>
<dbReference type="GO" id="GO:0005829">
    <property type="term" value="C:cytosol"/>
    <property type="evidence" value="ECO:0007669"/>
    <property type="project" value="TreeGrafter"/>
</dbReference>
<accession>A0A7X9IL18</accession>
<dbReference type="PANTHER" id="PTHR33317">
    <property type="entry name" value="POLYNUCLEOTIDYL TRANSFERASE, RIBONUCLEASE H-LIKE SUPERFAMILY PROTEIN"/>
    <property type="match status" value="1"/>
</dbReference>
<dbReference type="CDD" id="cd16964">
    <property type="entry name" value="YqgF"/>
    <property type="match status" value="1"/>
</dbReference>
<keyword evidence="2 5" id="KW-0690">Ribosome biogenesis</keyword>
<name>A0A7X9IL18_9DELT</name>
<dbReference type="InterPro" id="IPR005227">
    <property type="entry name" value="YqgF"/>
</dbReference>
<dbReference type="SMART" id="SM00732">
    <property type="entry name" value="YqgFc"/>
    <property type="match status" value="1"/>
</dbReference>
<dbReference type="InterPro" id="IPR037027">
    <property type="entry name" value="YqgF/RNaseH-like_dom_sf"/>
</dbReference>
<dbReference type="GO" id="GO:0000967">
    <property type="term" value="P:rRNA 5'-end processing"/>
    <property type="evidence" value="ECO:0007669"/>
    <property type="project" value="UniProtKB-UniRule"/>
</dbReference>
<gene>
    <name evidence="7" type="primary">ruvX</name>
    <name evidence="7" type="ORF">GYA55_11055</name>
</gene>
<feature type="domain" description="YqgF/RNase H-like" evidence="6">
    <location>
        <begin position="14"/>
        <end position="113"/>
    </location>
</feature>
<dbReference type="GO" id="GO:0016788">
    <property type="term" value="F:hydrolase activity, acting on ester bonds"/>
    <property type="evidence" value="ECO:0007669"/>
    <property type="project" value="UniProtKB-UniRule"/>
</dbReference>
<dbReference type="InterPro" id="IPR006641">
    <property type="entry name" value="YqgF/RNaseH-like_dom"/>
</dbReference>
<evidence type="ECO:0000256" key="1">
    <source>
        <dbReference type="ARBA" id="ARBA00022490"/>
    </source>
</evidence>
<comment type="caution">
    <text evidence="7">The sequence shown here is derived from an EMBL/GenBank/DDBJ whole genome shotgun (WGS) entry which is preliminary data.</text>
</comment>
<evidence type="ECO:0000313" key="7">
    <source>
        <dbReference type="EMBL" id="NMC63689.1"/>
    </source>
</evidence>
<dbReference type="SUPFAM" id="SSF53098">
    <property type="entry name" value="Ribonuclease H-like"/>
    <property type="match status" value="1"/>
</dbReference>
<dbReference type="EMBL" id="JAAZON010000505">
    <property type="protein sequence ID" value="NMC63689.1"/>
    <property type="molecule type" value="Genomic_DNA"/>
</dbReference>
<keyword evidence="1 5" id="KW-0963">Cytoplasm</keyword>
<evidence type="ECO:0000259" key="6">
    <source>
        <dbReference type="SMART" id="SM00732"/>
    </source>
</evidence>
<reference evidence="7 8" key="1">
    <citation type="journal article" date="2020" name="Biotechnol. Biofuels">
        <title>New insights from the biogas microbiome by comprehensive genome-resolved metagenomics of nearly 1600 species originating from multiple anaerobic digesters.</title>
        <authorList>
            <person name="Campanaro S."/>
            <person name="Treu L."/>
            <person name="Rodriguez-R L.M."/>
            <person name="Kovalovszki A."/>
            <person name="Ziels R.M."/>
            <person name="Maus I."/>
            <person name="Zhu X."/>
            <person name="Kougias P.G."/>
            <person name="Basile A."/>
            <person name="Luo G."/>
            <person name="Schluter A."/>
            <person name="Konstantinidis K.T."/>
            <person name="Angelidaki I."/>
        </authorList>
    </citation>
    <scope>NUCLEOTIDE SEQUENCE [LARGE SCALE GENOMIC DNA]</scope>
    <source>
        <strain evidence="7">AS27yjCOA_65</strain>
    </source>
</reference>
<comment type="function">
    <text evidence="5">Could be a nuclease involved in processing of the 5'-end of pre-16S rRNA.</text>
</comment>
<dbReference type="Proteomes" id="UP000524246">
    <property type="component" value="Unassembled WGS sequence"/>
</dbReference>
<proteinExistence type="inferred from homology"/>
<evidence type="ECO:0000256" key="5">
    <source>
        <dbReference type="HAMAP-Rule" id="MF_00651"/>
    </source>
</evidence>
<evidence type="ECO:0000256" key="4">
    <source>
        <dbReference type="ARBA" id="ARBA00022801"/>
    </source>
</evidence>
<comment type="similarity">
    <text evidence="5">Belongs to the YqgF HJR family.</text>
</comment>
<keyword evidence="4 5" id="KW-0378">Hydrolase</keyword>
<dbReference type="Pfam" id="PF03652">
    <property type="entry name" value="RuvX"/>
    <property type="match status" value="1"/>
</dbReference>
<dbReference type="HAMAP" id="MF_00651">
    <property type="entry name" value="Nuclease_YqgF"/>
    <property type="match status" value="1"/>
</dbReference>
<evidence type="ECO:0000313" key="8">
    <source>
        <dbReference type="Proteomes" id="UP000524246"/>
    </source>
</evidence>
<dbReference type="EC" id="3.1.-.-" evidence="5"/>
<dbReference type="InterPro" id="IPR012337">
    <property type="entry name" value="RNaseH-like_sf"/>
</dbReference>
<evidence type="ECO:0000256" key="3">
    <source>
        <dbReference type="ARBA" id="ARBA00022722"/>
    </source>
</evidence>
<comment type="subcellular location">
    <subcellularLocation>
        <location evidence="5">Cytoplasm</location>
    </subcellularLocation>
</comment>